<accession>A0A0G0RHK2</accession>
<dbReference type="EMBL" id="LBYI01000032">
    <property type="protein sequence ID" value="KKR49331.1"/>
    <property type="molecule type" value="Genomic_DNA"/>
</dbReference>
<dbReference type="InterPro" id="IPR043519">
    <property type="entry name" value="NT_sf"/>
</dbReference>
<sequence>MLTRKEFEYLVESTYKNLAEECFGGLYSYCYQTGSFIYGGGTPGRSDLDITILFKNSIKYFPEREFEVRIKKFVLGYLDLHFKMGYMPDTTFPGEYVTEGMFADAIAGRGFHVSEDNKLYLPKASPEYYLADPERWFRAWLSQSAFCKFLTGDQDAFKKNKIKGWDTILKFVLKDVGSEQIDITDIFNLLRSFGVHKDYYNFVTIETPWVIESLDQLARLGFLIRDNGEQINPNKEKLKIWEKELARAISSRSIRDAEFIFDLNKTILMAKYASDTWIEIMSKSKSNQ</sequence>
<gene>
    <name evidence="1" type="ORF">UT84_C0032G0003</name>
</gene>
<evidence type="ECO:0000313" key="1">
    <source>
        <dbReference type="EMBL" id="KKR49331.1"/>
    </source>
</evidence>
<dbReference type="AlphaFoldDB" id="A0A0G0RHK2"/>
<proteinExistence type="predicted"/>
<dbReference type="SUPFAM" id="SSF81301">
    <property type="entry name" value="Nucleotidyltransferase"/>
    <property type="match status" value="1"/>
</dbReference>
<organism evidence="1 2">
    <name type="scientific">Candidatus Curtissbacteria bacterium GW2011_GWA1_40_16</name>
    <dbReference type="NCBI Taxonomy" id="1618405"/>
    <lineage>
        <taxon>Bacteria</taxon>
        <taxon>Candidatus Curtissiibacteriota</taxon>
    </lineage>
</organism>
<evidence type="ECO:0000313" key="2">
    <source>
        <dbReference type="Proteomes" id="UP000034531"/>
    </source>
</evidence>
<name>A0A0G0RHK2_9BACT</name>
<protein>
    <submittedName>
        <fullName evidence="1">Uncharacterized protein</fullName>
    </submittedName>
</protein>
<reference evidence="1 2" key="1">
    <citation type="journal article" date="2015" name="Nature">
        <title>rRNA introns, odd ribosomes, and small enigmatic genomes across a large radiation of phyla.</title>
        <authorList>
            <person name="Brown C.T."/>
            <person name="Hug L.A."/>
            <person name="Thomas B.C."/>
            <person name="Sharon I."/>
            <person name="Castelle C.J."/>
            <person name="Singh A."/>
            <person name="Wilkins M.J."/>
            <person name="Williams K.H."/>
            <person name="Banfield J.F."/>
        </authorList>
    </citation>
    <scope>NUCLEOTIDE SEQUENCE [LARGE SCALE GENOMIC DNA]</scope>
</reference>
<comment type="caution">
    <text evidence="1">The sequence shown here is derived from an EMBL/GenBank/DDBJ whole genome shotgun (WGS) entry which is preliminary data.</text>
</comment>
<dbReference type="Proteomes" id="UP000034531">
    <property type="component" value="Unassembled WGS sequence"/>
</dbReference>